<organism evidence="1 2">
    <name type="scientific">Mythimna loreyi</name>
    <dbReference type="NCBI Taxonomy" id="667449"/>
    <lineage>
        <taxon>Eukaryota</taxon>
        <taxon>Metazoa</taxon>
        <taxon>Ecdysozoa</taxon>
        <taxon>Arthropoda</taxon>
        <taxon>Hexapoda</taxon>
        <taxon>Insecta</taxon>
        <taxon>Pterygota</taxon>
        <taxon>Neoptera</taxon>
        <taxon>Endopterygota</taxon>
        <taxon>Lepidoptera</taxon>
        <taxon>Glossata</taxon>
        <taxon>Ditrysia</taxon>
        <taxon>Noctuoidea</taxon>
        <taxon>Noctuidae</taxon>
        <taxon>Noctuinae</taxon>
        <taxon>Hadenini</taxon>
        <taxon>Mythimna</taxon>
    </lineage>
</organism>
<protein>
    <submittedName>
        <fullName evidence="1">Uncharacterized protein</fullName>
    </submittedName>
</protein>
<keyword evidence="2" id="KW-1185">Reference proteome</keyword>
<sequence length="346" mass="37342">MAASALPFTPTPNTCTCPKLYLLPTYPYHEDIGMVEAINVNLCNSTPVDTSKKPILWMLGGLGSVKGVQCDKIIPKTQTGPSTGSPNRAEVKGRSKEATSYTEQGGMVSNDVCLNLLRKQAKAANTKGSPGDGHLRDKDQAATFGKIAKVPINTDKTPIVWILGGPGSGKGTQSAKVVDKYGYTHLSTGDLLRAEMDKGGEMAKTLSTIINRGELVPTEHVLSLLKSEMHAKVTAGTKGFLVDGYPREKAQGIAFEKDVAPATAILYFEATDDTLVKRMRYRGATTGRSDDNEFAIQQRLKSHHETKQALLDEYPSKITKIDAEFSVDAVFADVEKALLPIIARTT</sequence>
<proteinExistence type="predicted"/>
<reference evidence="1" key="1">
    <citation type="submission" date="2023-03" db="EMBL/GenBank/DDBJ databases">
        <title>Chromosome-level genomes of two armyworms, Mythimna separata and Mythimna loreyi, provide insights into the biosynthesis and reception of sex pheromones.</title>
        <authorList>
            <person name="Zhao H."/>
        </authorList>
    </citation>
    <scope>NUCLEOTIDE SEQUENCE</scope>
    <source>
        <strain evidence="1">BeijingLab</strain>
    </source>
</reference>
<evidence type="ECO:0000313" key="2">
    <source>
        <dbReference type="Proteomes" id="UP001231649"/>
    </source>
</evidence>
<evidence type="ECO:0000313" key="1">
    <source>
        <dbReference type="EMBL" id="KAJ8729701.1"/>
    </source>
</evidence>
<name>A0ACC2R566_9NEOP</name>
<dbReference type="EMBL" id="CM056786">
    <property type="protein sequence ID" value="KAJ8729701.1"/>
    <property type="molecule type" value="Genomic_DNA"/>
</dbReference>
<dbReference type="Proteomes" id="UP001231649">
    <property type="component" value="Chromosome 10"/>
</dbReference>
<gene>
    <name evidence="1" type="ORF">PYW08_001282</name>
</gene>
<accession>A0ACC2R566</accession>
<comment type="caution">
    <text evidence="1">The sequence shown here is derived from an EMBL/GenBank/DDBJ whole genome shotgun (WGS) entry which is preliminary data.</text>
</comment>